<evidence type="ECO:0000313" key="1">
    <source>
        <dbReference type="EMBL" id="CAN0057209.1"/>
    </source>
</evidence>
<protein>
    <submittedName>
        <fullName evidence="1">Uncharacterized protein</fullName>
    </submittedName>
</protein>
<organism evidence="1 2">
    <name type="scientific">Rangifer tarandus platyrhynchus</name>
    <name type="common">Svalbard reindeer</name>
    <dbReference type="NCBI Taxonomy" id="3082113"/>
    <lineage>
        <taxon>Eukaryota</taxon>
        <taxon>Metazoa</taxon>
        <taxon>Chordata</taxon>
        <taxon>Craniata</taxon>
        <taxon>Vertebrata</taxon>
        <taxon>Euteleostomi</taxon>
        <taxon>Mammalia</taxon>
        <taxon>Eutheria</taxon>
        <taxon>Laurasiatheria</taxon>
        <taxon>Artiodactyla</taxon>
        <taxon>Ruminantia</taxon>
        <taxon>Pecora</taxon>
        <taxon>Cervidae</taxon>
        <taxon>Odocoileinae</taxon>
        <taxon>Rangifer</taxon>
    </lineage>
</organism>
<dbReference type="Proteomes" id="UP001162501">
    <property type="component" value="Chromosome 21"/>
</dbReference>
<accession>A0AC59YXB6</accession>
<gene>
    <name evidence="1" type="ORF">MRATA1EN22A_LOCUS11382</name>
</gene>
<name>A0AC59YXB6_RANTA</name>
<proteinExistence type="predicted"/>
<sequence>MEMPVLRPPLPSQSQWSISEDALHQLRWPRGRRGWVGVGAGPEPLSAPPQSGSLAELDPFCFLLPPHPPRPTLMPCFLLRLVDVRRESMESGTFCGLSVNSKTCQWAQQFASERRK</sequence>
<dbReference type="EMBL" id="OX596105">
    <property type="protein sequence ID" value="CAN0057209.1"/>
    <property type="molecule type" value="Genomic_DNA"/>
</dbReference>
<reference evidence="1" key="2">
    <citation type="submission" date="2025-03" db="EMBL/GenBank/DDBJ databases">
        <authorList>
            <consortium name="ELIXIR-Norway"/>
            <consortium name="Elixir Norway"/>
        </authorList>
    </citation>
    <scope>NUCLEOTIDE SEQUENCE</scope>
</reference>
<evidence type="ECO:0000313" key="2">
    <source>
        <dbReference type="Proteomes" id="UP001162501"/>
    </source>
</evidence>
<reference evidence="1" key="1">
    <citation type="submission" date="2023-05" db="EMBL/GenBank/DDBJ databases">
        <authorList>
            <consortium name="ELIXIR-Norway"/>
        </authorList>
    </citation>
    <scope>NUCLEOTIDE SEQUENCE</scope>
</reference>